<dbReference type="Proteomes" id="UP001374535">
    <property type="component" value="Chromosome 6"/>
</dbReference>
<accession>A0AAQ3NB76</accession>
<proteinExistence type="predicted"/>
<dbReference type="AlphaFoldDB" id="A0AAQ3NB76"/>
<evidence type="ECO:0000313" key="2">
    <source>
        <dbReference type="Proteomes" id="UP001374535"/>
    </source>
</evidence>
<sequence>MFLSFLASTFELSTASGNTLFTLSGHQDMTSLFSFENKNLLHAAPQTMTVFWPKIEVLNTLEEYFAMRSYMNFSGFPFHHNDINSMLSPTTGNPIFPGGKLGTEDLALCL</sequence>
<name>A0AAQ3NB76_VIGMU</name>
<keyword evidence="2" id="KW-1185">Reference proteome</keyword>
<evidence type="ECO:0000313" key="1">
    <source>
        <dbReference type="EMBL" id="WVZ06507.1"/>
    </source>
</evidence>
<protein>
    <submittedName>
        <fullName evidence="1">Uncharacterized protein</fullName>
    </submittedName>
</protein>
<dbReference type="EMBL" id="CP144695">
    <property type="protein sequence ID" value="WVZ06507.1"/>
    <property type="molecule type" value="Genomic_DNA"/>
</dbReference>
<gene>
    <name evidence="1" type="ORF">V8G54_019853</name>
</gene>
<organism evidence="1 2">
    <name type="scientific">Vigna mungo</name>
    <name type="common">Black gram</name>
    <name type="synonym">Phaseolus mungo</name>
    <dbReference type="NCBI Taxonomy" id="3915"/>
    <lineage>
        <taxon>Eukaryota</taxon>
        <taxon>Viridiplantae</taxon>
        <taxon>Streptophyta</taxon>
        <taxon>Embryophyta</taxon>
        <taxon>Tracheophyta</taxon>
        <taxon>Spermatophyta</taxon>
        <taxon>Magnoliopsida</taxon>
        <taxon>eudicotyledons</taxon>
        <taxon>Gunneridae</taxon>
        <taxon>Pentapetalae</taxon>
        <taxon>rosids</taxon>
        <taxon>fabids</taxon>
        <taxon>Fabales</taxon>
        <taxon>Fabaceae</taxon>
        <taxon>Papilionoideae</taxon>
        <taxon>50 kb inversion clade</taxon>
        <taxon>NPAAA clade</taxon>
        <taxon>indigoferoid/millettioid clade</taxon>
        <taxon>Phaseoleae</taxon>
        <taxon>Vigna</taxon>
    </lineage>
</organism>
<reference evidence="1 2" key="1">
    <citation type="journal article" date="2023" name="Life. Sci Alliance">
        <title>Evolutionary insights into 3D genome organization and epigenetic landscape of Vigna mungo.</title>
        <authorList>
            <person name="Junaid A."/>
            <person name="Singh B."/>
            <person name="Bhatia S."/>
        </authorList>
    </citation>
    <scope>NUCLEOTIDE SEQUENCE [LARGE SCALE GENOMIC DNA]</scope>
    <source>
        <strain evidence="1">Urdbean</strain>
    </source>
</reference>